<accession>A0A7W9E6K3</accession>
<sequence length="664" mass="75759">MTHYSETHRPYWNPLKAMHRETVDSYTDRVLPANQDTLMHQQHLIRLALKETEGTAEETWTRVISEKSGLQSGHFSRAAATGLHHGEDSHCSPCTDDFGQRWLCTNCSHGIAAHQYPHLDNIICRHHSKWVGPGSGPEEQMHVGADHQEAERRFRQLRRRGQMDAHFYVTLRRAFRTHQTSKAETTDNMTLTDILIYPLMMAVATALTRVDFLQNLFDPTRTYAASYETLEQQVRSAVGPGFTDVTRELWLYLRPTFLSVREHSLGKRAYVRTWDHDFPVPTAIINTLQPLTTAPEPFRNYLDVTGAYILTEKNWAAVRVHHLNERKHPGSKRRADDDFASICRSGHRITLTVSHFNKFLGPTSDGCRICSNHLVEPGFNDLETRYPARAREFHPEDNDGILPSQILPSSTTPYNWRCPQAGHLITTSPTNRVNGDPGCRVCLNREFRPGVNDIRTRCPQLATEWHPKLNVRRPEEVAVGSPDSAWWQCRFNHVWEALIESRVHGHGCPKCSARKLHGTNLPAARPDIAQEWDLDANMPVKPEDVAPHSCDTYAWRCPKDHPYRQRVDRRTSGSGCPYCARRKPLPGETDVASEHPLLIIDWDTERNGDIQPDQILPGTAKHWWKCFQNHEELQSVPHRVKSNGCTHCPADLRAGASPNLPARH</sequence>
<feature type="domain" description="Treble clef zinc finger" evidence="1">
    <location>
        <begin position="461"/>
        <end position="513"/>
    </location>
</feature>
<evidence type="ECO:0000313" key="3">
    <source>
        <dbReference type="Proteomes" id="UP000561726"/>
    </source>
</evidence>
<dbReference type="InterPro" id="IPR025487">
    <property type="entry name" value="DUF4379"/>
</dbReference>
<dbReference type="OrthoDB" id="3196679at2"/>
<evidence type="ECO:0000259" key="1">
    <source>
        <dbReference type="Pfam" id="PF14311"/>
    </source>
</evidence>
<comment type="caution">
    <text evidence="2">The sequence shown here is derived from an EMBL/GenBank/DDBJ whole genome shotgun (WGS) entry which is preliminary data.</text>
</comment>
<reference evidence="2 3" key="1">
    <citation type="submission" date="2020-08" db="EMBL/GenBank/DDBJ databases">
        <title>Sequencing the genomes of 1000 actinobacteria strains.</title>
        <authorList>
            <person name="Klenk H.-P."/>
        </authorList>
    </citation>
    <scope>NUCLEOTIDE SEQUENCE [LARGE SCALE GENOMIC DNA]</scope>
    <source>
        <strain evidence="2 3">DSM 21065</strain>
    </source>
</reference>
<dbReference type="AlphaFoldDB" id="A0A7W9E6K3"/>
<dbReference type="Proteomes" id="UP000561726">
    <property type="component" value="Unassembled WGS sequence"/>
</dbReference>
<gene>
    <name evidence="2" type="ORF">BJ997_003698</name>
</gene>
<proteinExistence type="predicted"/>
<dbReference type="PANTHER" id="PTHR37317">
    <property type="entry name" value="BLR8090 PROTEIN"/>
    <property type="match status" value="1"/>
</dbReference>
<evidence type="ECO:0000313" key="2">
    <source>
        <dbReference type="EMBL" id="MBB5643150.1"/>
    </source>
</evidence>
<dbReference type="PANTHER" id="PTHR37317:SF6">
    <property type="entry name" value="ZINC-RIBBON DOMAIN-CONTAINING PROTEIN-RELATED"/>
    <property type="match status" value="1"/>
</dbReference>
<dbReference type="Pfam" id="PF14311">
    <property type="entry name" value="DUF4379"/>
    <property type="match status" value="4"/>
</dbReference>
<organism evidence="2 3">
    <name type="scientific">Cryobacterium roopkundense</name>
    <dbReference type="NCBI Taxonomy" id="1001240"/>
    <lineage>
        <taxon>Bacteria</taxon>
        <taxon>Bacillati</taxon>
        <taxon>Actinomycetota</taxon>
        <taxon>Actinomycetes</taxon>
        <taxon>Micrococcales</taxon>
        <taxon>Microbacteriaceae</taxon>
        <taxon>Cryobacterium</taxon>
    </lineage>
</organism>
<feature type="domain" description="Treble clef zinc finger" evidence="1">
    <location>
        <begin position="390"/>
        <end position="444"/>
    </location>
</feature>
<protein>
    <recommendedName>
        <fullName evidence="1">Treble clef zinc finger domain-containing protein</fullName>
    </recommendedName>
</protein>
<feature type="domain" description="Treble clef zinc finger" evidence="1">
    <location>
        <begin position="528"/>
        <end position="582"/>
    </location>
</feature>
<name>A0A7W9E6K3_9MICO</name>
<dbReference type="EMBL" id="JACHBQ010000001">
    <property type="protein sequence ID" value="MBB5643150.1"/>
    <property type="molecule type" value="Genomic_DNA"/>
</dbReference>
<dbReference type="RefSeq" id="WP_052542328.1">
    <property type="nucleotide sequence ID" value="NZ_JACHBQ010000001.1"/>
</dbReference>
<feature type="domain" description="Treble clef zinc finger" evidence="1">
    <location>
        <begin position="601"/>
        <end position="649"/>
    </location>
</feature>